<keyword evidence="1" id="KW-0732">Signal</keyword>
<keyword evidence="3" id="KW-1185">Reference proteome</keyword>
<gene>
    <name evidence="2" type="ORF">SAMN05421545_0312</name>
</gene>
<evidence type="ECO:0000256" key="1">
    <source>
        <dbReference type="SAM" id="SignalP"/>
    </source>
</evidence>
<feature type="chain" id="PRO_5013111358" evidence="1">
    <location>
        <begin position="22"/>
        <end position="492"/>
    </location>
</feature>
<dbReference type="OrthoDB" id="1059469at2"/>
<evidence type="ECO:0000313" key="2">
    <source>
        <dbReference type="EMBL" id="SIQ52334.1"/>
    </source>
</evidence>
<dbReference type="AlphaFoldDB" id="A0A1N6TGF3"/>
<organism evidence="2 3">
    <name type="scientific">Pontibacter lucknowensis</name>
    <dbReference type="NCBI Taxonomy" id="1077936"/>
    <lineage>
        <taxon>Bacteria</taxon>
        <taxon>Pseudomonadati</taxon>
        <taxon>Bacteroidota</taxon>
        <taxon>Cytophagia</taxon>
        <taxon>Cytophagales</taxon>
        <taxon>Hymenobacteraceae</taxon>
        <taxon>Pontibacter</taxon>
    </lineage>
</organism>
<dbReference type="RefSeq" id="WP_076420628.1">
    <property type="nucleotide sequence ID" value="NZ_FTNM01000001.1"/>
</dbReference>
<accession>A0A1N6TGF3</accession>
<protein>
    <submittedName>
        <fullName evidence="2">Uncharacterized protein</fullName>
    </submittedName>
</protein>
<dbReference type="STRING" id="1077936.SAMN05421545_0312"/>
<dbReference type="Proteomes" id="UP000185924">
    <property type="component" value="Unassembled WGS sequence"/>
</dbReference>
<sequence>MLYLRPLLFCFAVLAPTLLWAQEPSQPVRLELPYELENSHVEVLALPDSSLLVYSRKSDNWAKEPDFTLEKYDEQLERVWTSKLDLKPEFEFIRHYTEAPYTYLVFQAAKPTLYTFVRLHLGSGALTKSEVVLEKAEYIYELNVLRGNHFLITGNSYDTKPSLLFLDPEKPQPVMLPALYGDESSFSDLHTDHVHGRVDVVLAETNRRISRLQVKSFDSDGKLQQNYFILQPQDKSLLNAEITPGDTLSRMLIGTYGVRDLRFVQGFFTAPVISKIVEGEFYSLLDLQNFFKYMKPRREERTRKREFARIAAGKEPTQRFRMLLHDLIQTPNGYVLAAEVYFPQYRSSSGYFDSRVRGLERVAQAYKRTHAIALGFDRDGVLLWDNTFPLRDVLTPDLTHAVEVAGLPDGRVVMAYPNRGKVIYRQMEQNKFTDKETSVELLPYEKEEKILTTDMPGLIRWYGSHFAAFGFQRIRVPNGPNRTVFYINKISF</sequence>
<name>A0A1N6TGF3_9BACT</name>
<evidence type="ECO:0000313" key="3">
    <source>
        <dbReference type="Proteomes" id="UP000185924"/>
    </source>
</evidence>
<proteinExistence type="predicted"/>
<dbReference type="EMBL" id="FTNM01000001">
    <property type="protein sequence ID" value="SIQ52334.1"/>
    <property type="molecule type" value="Genomic_DNA"/>
</dbReference>
<feature type="signal peptide" evidence="1">
    <location>
        <begin position="1"/>
        <end position="21"/>
    </location>
</feature>
<reference evidence="3" key="1">
    <citation type="submission" date="2017-01" db="EMBL/GenBank/DDBJ databases">
        <authorList>
            <person name="Varghese N."/>
            <person name="Submissions S."/>
        </authorList>
    </citation>
    <scope>NUCLEOTIDE SEQUENCE [LARGE SCALE GENOMIC DNA]</scope>
    <source>
        <strain evidence="3">DM9</strain>
    </source>
</reference>